<dbReference type="Proteomes" id="UP000828048">
    <property type="component" value="Chromosome 8"/>
</dbReference>
<evidence type="ECO:0000313" key="2">
    <source>
        <dbReference type="Proteomes" id="UP000828048"/>
    </source>
</evidence>
<proteinExistence type="predicted"/>
<organism evidence="1 2">
    <name type="scientific">Vaccinium darrowii</name>
    <dbReference type="NCBI Taxonomy" id="229202"/>
    <lineage>
        <taxon>Eukaryota</taxon>
        <taxon>Viridiplantae</taxon>
        <taxon>Streptophyta</taxon>
        <taxon>Embryophyta</taxon>
        <taxon>Tracheophyta</taxon>
        <taxon>Spermatophyta</taxon>
        <taxon>Magnoliopsida</taxon>
        <taxon>eudicotyledons</taxon>
        <taxon>Gunneridae</taxon>
        <taxon>Pentapetalae</taxon>
        <taxon>asterids</taxon>
        <taxon>Ericales</taxon>
        <taxon>Ericaceae</taxon>
        <taxon>Vaccinioideae</taxon>
        <taxon>Vaccinieae</taxon>
        <taxon>Vaccinium</taxon>
    </lineage>
</organism>
<gene>
    <name evidence="1" type="ORF">Vadar_003255</name>
</gene>
<dbReference type="EMBL" id="CM037158">
    <property type="protein sequence ID" value="KAH7850810.1"/>
    <property type="molecule type" value="Genomic_DNA"/>
</dbReference>
<protein>
    <submittedName>
        <fullName evidence="1">Uncharacterized protein</fullName>
    </submittedName>
</protein>
<accession>A0ACB7YBC9</accession>
<evidence type="ECO:0000313" key="1">
    <source>
        <dbReference type="EMBL" id="KAH7850810.1"/>
    </source>
</evidence>
<keyword evidence="2" id="KW-1185">Reference proteome</keyword>
<name>A0ACB7YBC9_9ERIC</name>
<sequence>MHRQIHNWKRSNSRVALPQGNFAERIPENSASLQSRERGEGETEEGELELKEGGRIESLKARPSEEMSEHEILRERVVVTEDESYQNPVEISSSHPVLNVSPPLIPPSKTITSPEEFLQTHPLYYNSCIDSSITIPHVSDPSSPLPNLIALNSDTFSPDLSNLIGGDSTSNTATGLHQHLLPTPRSVLDYYSQRDSTIVVDTIIVQNDTLFSSSLTSEESIISNGNKNLKEPRGKEKGIEEEEKVIICINEVVPMPVPVPVVMEEIGNFINHSPQTPTTSTPTPTPSLSAPAAVTCPCAAAAPATNSGNLPLPSPLSNPYSPKLFNIPSKSTVLVNTTASKLPSPILLPTPPSPPPLPRTPSRPTAPHTHPPSLQPTLSIRIPRGNSVPPSAPPAPPRAAIPPGADILGTKTPNSLTILTNWIDKGVNGGLTAVSRAWEKAEIPVLEVNGMAEKDSSADLLLGLGFGLWSGFDYDGGAPAWVPVLEAEEVGETGGVVSRRRESE</sequence>
<comment type="caution">
    <text evidence="1">The sequence shown here is derived from an EMBL/GenBank/DDBJ whole genome shotgun (WGS) entry which is preliminary data.</text>
</comment>
<reference evidence="1 2" key="1">
    <citation type="journal article" date="2021" name="Hortic Res">
        <title>High-quality reference genome and annotation aids understanding of berry development for evergreen blueberry (Vaccinium darrowii).</title>
        <authorList>
            <person name="Yu J."/>
            <person name="Hulse-Kemp A.M."/>
            <person name="Babiker E."/>
            <person name="Staton M."/>
        </authorList>
    </citation>
    <scope>NUCLEOTIDE SEQUENCE [LARGE SCALE GENOMIC DNA]</scope>
    <source>
        <strain evidence="2">cv. NJ 8807/NJ 8810</strain>
        <tissue evidence="1">Young leaf</tissue>
    </source>
</reference>